<protein>
    <submittedName>
        <fullName evidence="4">Uncharacterized protein</fullName>
    </submittedName>
</protein>
<gene>
    <name evidence="4" type="ORF">MKW98_027188</name>
</gene>
<evidence type="ECO:0000313" key="5">
    <source>
        <dbReference type="Proteomes" id="UP001202328"/>
    </source>
</evidence>
<accession>A0AAD4T3X0</accession>
<evidence type="ECO:0000313" key="4">
    <source>
        <dbReference type="EMBL" id="KAI3935368.1"/>
    </source>
</evidence>
<dbReference type="Gene3D" id="4.10.910.10">
    <property type="entry name" value="30s ribosomal protein s13, domain 2"/>
    <property type="match status" value="1"/>
</dbReference>
<dbReference type="GO" id="GO:0003676">
    <property type="term" value="F:nucleic acid binding"/>
    <property type="evidence" value="ECO:0007669"/>
    <property type="project" value="InterPro"/>
</dbReference>
<comment type="similarity">
    <text evidence="1">Belongs to the universal ribosomal protein uS13 family.</text>
</comment>
<dbReference type="SUPFAM" id="SSF46946">
    <property type="entry name" value="S13-like H2TH domain"/>
    <property type="match status" value="1"/>
</dbReference>
<dbReference type="AlphaFoldDB" id="A0AAD4T3X0"/>
<evidence type="ECO:0000256" key="1">
    <source>
        <dbReference type="ARBA" id="ARBA00008080"/>
    </source>
</evidence>
<evidence type="ECO:0000256" key="3">
    <source>
        <dbReference type="ARBA" id="ARBA00023274"/>
    </source>
</evidence>
<keyword evidence="5" id="KW-1185">Reference proteome</keyword>
<comment type="caution">
    <text evidence="4">The sequence shown here is derived from an EMBL/GenBank/DDBJ whole genome shotgun (WGS) entry which is preliminary data.</text>
</comment>
<sequence length="56" mass="6699">MNGIGFQKQFRFVLDWENEQMISIFIYRGILRQEGSPLCGKRTHTNARISRKQNRK</sequence>
<dbReference type="Proteomes" id="UP001202328">
    <property type="component" value="Unassembled WGS sequence"/>
</dbReference>
<dbReference type="PROSITE" id="PS50159">
    <property type="entry name" value="RIBOSOMAL_S13_2"/>
    <property type="match status" value="1"/>
</dbReference>
<dbReference type="GO" id="GO:1990904">
    <property type="term" value="C:ribonucleoprotein complex"/>
    <property type="evidence" value="ECO:0007669"/>
    <property type="project" value="UniProtKB-KW"/>
</dbReference>
<organism evidence="4 5">
    <name type="scientific">Papaver atlanticum</name>
    <dbReference type="NCBI Taxonomy" id="357466"/>
    <lineage>
        <taxon>Eukaryota</taxon>
        <taxon>Viridiplantae</taxon>
        <taxon>Streptophyta</taxon>
        <taxon>Embryophyta</taxon>
        <taxon>Tracheophyta</taxon>
        <taxon>Spermatophyta</taxon>
        <taxon>Magnoliopsida</taxon>
        <taxon>Ranunculales</taxon>
        <taxon>Papaveraceae</taxon>
        <taxon>Papaveroideae</taxon>
        <taxon>Papaver</taxon>
    </lineage>
</organism>
<keyword evidence="3" id="KW-0687">Ribonucleoprotein</keyword>
<dbReference type="EMBL" id="JAJJMB010006269">
    <property type="protein sequence ID" value="KAI3935368.1"/>
    <property type="molecule type" value="Genomic_DNA"/>
</dbReference>
<evidence type="ECO:0000256" key="2">
    <source>
        <dbReference type="ARBA" id="ARBA00022980"/>
    </source>
</evidence>
<keyword evidence="2" id="KW-0689">Ribosomal protein</keyword>
<reference evidence="4" key="1">
    <citation type="submission" date="2022-04" db="EMBL/GenBank/DDBJ databases">
        <title>A functionally conserved STORR gene fusion in Papaver species that diverged 16.8 million years ago.</title>
        <authorList>
            <person name="Catania T."/>
        </authorList>
    </citation>
    <scope>NUCLEOTIDE SEQUENCE</scope>
    <source>
        <strain evidence="4">S-188037</strain>
    </source>
</reference>
<proteinExistence type="inferred from homology"/>
<name>A0AAD4T3X0_9MAGN</name>
<dbReference type="GO" id="GO:0005840">
    <property type="term" value="C:ribosome"/>
    <property type="evidence" value="ECO:0007669"/>
    <property type="project" value="UniProtKB-KW"/>
</dbReference>
<dbReference type="InterPro" id="IPR027437">
    <property type="entry name" value="Rbsml_uS13_C"/>
</dbReference>
<dbReference type="InterPro" id="IPR010979">
    <property type="entry name" value="Ribosomal_uS13-like_H2TH"/>
</dbReference>